<dbReference type="Proteomes" id="UP000027821">
    <property type="component" value="Unassembled WGS sequence"/>
</dbReference>
<gene>
    <name evidence="7" type="ORF">EL17_19505</name>
</gene>
<organism evidence="7 8">
    <name type="scientific">Anditalea andensis</name>
    <dbReference type="NCBI Taxonomy" id="1048983"/>
    <lineage>
        <taxon>Bacteria</taxon>
        <taxon>Pseudomonadati</taxon>
        <taxon>Bacteroidota</taxon>
        <taxon>Cytophagia</taxon>
        <taxon>Cytophagales</taxon>
        <taxon>Cytophagaceae</taxon>
        <taxon>Anditalea</taxon>
    </lineage>
</organism>
<evidence type="ECO:0000313" key="7">
    <source>
        <dbReference type="EMBL" id="KEO72099.1"/>
    </source>
</evidence>
<keyword evidence="5 6" id="KW-0472">Membrane</keyword>
<feature type="transmembrane region" description="Helical" evidence="6">
    <location>
        <begin position="297"/>
        <end position="322"/>
    </location>
</feature>
<comment type="caution">
    <text evidence="7">The sequence shown here is derived from an EMBL/GenBank/DDBJ whole genome shotgun (WGS) entry which is preliminary data.</text>
</comment>
<dbReference type="RefSeq" id="WP_035078330.1">
    <property type="nucleotide sequence ID" value="NZ_JMIH01000028.1"/>
</dbReference>
<comment type="subcellular location">
    <subcellularLocation>
        <location evidence="1">Cell membrane</location>
        <topology evidence="1">Multi-pass membrane protein</topology>
    </subcellularLocation>
</comment>
<evidence type="ECO:0000256" key="2">
    <source>
        <dbReference type="ARBA" id="ARBA00022475"/>
    </source>
</evidence>
<feature type="transmembrane region" description="Helical" evidence="6">
    <location>
        <begin position="130"/>
        <end position="148"/>
    </location>
</feature>
<reference evidence="7 8" key="1">
    <citation type="submission" date="2014-04" db="EMBL/GenBank/DDBJ databases">
        <title>Characterization and application of a salt tolerant electro-active bacterium.</title>
        <authorList>
            <person name="Yang L."/>
            <person name="Wei S."/>
            <person name="Tay Q.X.M."/>
        </authorList>
    </citation>
    <scope>NUCLEOTIDE SEQUENCE [LARGE SCALE GENOMIC DNA]</scope>
    <source>
        <strain evidence="7 8">LY1</strain>
    </source>
</reference>
<dbReference type="NCBIfam" id="TIGR00374">
    <property type="entry name" value="flippase-like domain"/>
    <property type="match status" value="1"/>
</dbReference>
<evidence type="ECO:0000256" key="5">
    <source>
        <dbReference type="ARBA" id="ARBA00023136"/>
    </source>
</evidence>
<evidence type="ECO:0000256" key="3">
    <source>
        <dbReference type="ARBA" id="ARBA00022692"/>
    </source>
</evidence>
<dbReference type="eggNOG" id="COG0392">
    <property type="taxonomic scope" value="Bacteria"/>
</dbReference>
<dbReference type="PANTHER" id="PTHR39087">
    <property type="entry name" value="UPF0104 MEMBRANE PROTEIN MJ1595"/>
    <property type="match status" value="1"/>
</dbReference>
<sequence>MKLSFKQALQVIASFLVAIFIFWYLYKDIKMDSLLNALQEASSFYIGLSVALSIIGYWLRAWRWKLLIKVGEDKMPSVARVFWALMGGYLANLLVPRAGEVARCGYLTKTDQLPMGKLVGTVILERTVDLISMILVIIFTFFVQRTIFTELLDLLVSQETLEESLIGALPIALGMVIIIGLVLYVVFSKYRESSLIKKIRHFLRDLMTGLKSIKKVDTQTGFWGATLGIWVIYFFMMYFVAIAVPSTATLSASAVLMVMVMGSIGMVAPVQGGIGTFHALVAFILMTYGLTEEDGKIFAVIVHTSQLLTIMGLGVISVVILAKLTSTKQPLLK</sequence>
<dbReference type="STRING" id="1048983.EL17_19505"/>
<keyword evidence="4 6" id="KW-1133">Transmembrane helix</keyword>
<keyword evidence="3 6" id="KW-0812">Transmembrane</keyword>
<dbReference type="PANTHER" id="PTHR39087:SF2">
    <property type="entry name" value="UPF0104 MEMBRANE PROTEIN MJ1595"/>
    <property type="match status" value="1"/>
</dbReference>
<feature type="transmembrane region" description="Helical" evidence="6">
    <location>
        <begin position="168"/>
        <end position="187"/>
    </location>
</feature>
<evidence type="ECO:0000256" key="1">
    <source>
        <dbReference type="ARBA" id="ARBA00004651"/>
    </source>
</evidence>
<dbReference type="AlphaFoldDB" id="A0A074KT96"/>
<name>A0A074KT96_9BACT</name>
<feature type="transmembrane region" description="Helical" evidence="6">
    <location>
        <begin position="274"/>
        <end position="291"/>
    </location>
</feature>
<evidence type="ECO:0000256" key="6">
    <source>
        <dbReference type="SAM" id="Phobius"/>
    </source>
</evidence>
<accession>A0A074KT96</accession>
<feature type="transmembrane region" description="Helical" evidence="6">
    <location>
        <begin position="7"/>
        <end position="26"/>
    </location>
</feature>
<dbReference type="InterPro" id="IPR022791">
    <property type="entry name" value="L-PG_synthase/AglD"/>
</dbReference>
<feature type="transmembrane region" description="Helical" evidence="6">
    <location>
        <begin position="41"/>
        <end position="59"/>
    </location>
</feature>
<feature type="transmembrane region" description="Helical" evidence="6">
    <location>
        <begin position="221"/>
        <end position="244"/>
    </location>
</feature>
<protein>
    <submittedName>
        <fullName evidence="7">Membrane protein</fullName>
    </submittedName>
</protein>
<evidence type="ECO:0000256" key="4">
    <source>
        <dbReference type="ARBA" id="ARBA00022989"/>
    </source>
</evidence>
<evidence type="ECO:0000313" key="8">
    <source>
        <dbReference type="Proteomes" id="UP000027821"/>
    </source>
</evidence>
<keyword evidence="8" id="KW-1185">Reference proteome</keyword>
<dbReference type="OrthoDB" id="9812094at2"/>
<proteinExistence type="predicted"/>
<keyword evidence="2" id="KW-1003">Cell membrane</keyword>
<dbReference type="Pfam" id="PF03706">
    <property type="entry name" value="LPG_synthase_TM"/>
    <property type="match status" value="1"/>
</dbReference>
<dbReference type="EMBL" id="JMIH01000028">
    <property type="protein sequence ID" value="KEO72099.1"/>
    <property type="molecule type" value="Genomic_DNA"/>
</dbReference>
<dbReference type="GO" id="GO:0005886">
    <property type="term" value="C:plasma membrane"/>
    <property type="evidence" value="ECO:0007669"/>
    <property type="project" value="UniProtKB-SubCell"/>
</dbReference>